<dbReference type="InParanoid" id="A7EB34"/>
<dbReference type="EMBL" id="CH476623">
    <property type="protein sequence ID" value="EDN99662.1"/>
    <property type="molecule type" value="Genomic_DNA"/>
</dbReference>
<organism evidence="1 2">
    <name type="scientific">Sclerotinia sclerotiorum (strain ATCC 18683 / 1980 / Ss-1)</name>
    <name type="common">White mold</name>
    <name type="synonym">Whetzelinia sclerotiorum</name>
    <dbReference type="NCBI Taxonomy" id="665079"/>
    <lineage>
        <taxon>Eukaryota</taxon>
        <taxon>Fungi</taxon>
        <taxon>Dikarya</taxon>
        <taxon>Ascomycota</taxon>
        <taxon>Pezizomycotina</taxon>
        <taxon>Leotiomycetes</taxon>
        <taxon>Helotiales</taxon>
        <taxon>Sclerotiniaceae</taxon>
        <taxon>Sclerotinia</taxon>
    </lineage>
</organism>
<reference evidence="2" key="1">
    <citation type="journal article" date="2011" name="PLoS Genet.">
        <title>Genomic analysis of the necrotrophic fungal pathogens Sclerotinia sclerotiorum and Botrytis cinerea.</title>
        <authorList>
            <person name="Amselem J."/>
            <person name="Cuomo C.A."/>
            <person name="van Kan J.A."/>
            <person name="Viaud M."/>
            <person name="Benito E.P."/>
            <person name="Couloux A."/>
            <person name="Coutinho P.M."/>
            <person name="de Vries R.P."/>
            <person name="Dyer P.S."/>
            <person name="Fillinger S."/>
            <person name="Fournier E."/>
            <person name="Gout L."/>
            <person name="Hahn M."/>
            <person name="Kohn L."/>
            <person name="Lapalu N."/>
            <person name="Plummer K.M."/>
            <person name="Pradier J.M."/>
            <person name="Quevillon E."/>
            <person name="Sharon A."/>
            <person name="Simon A."/>
            <person name="ten Have A."/>
            <person name="Tudzynski B."/>
            <person name="Tudzynski P."/>
            <person name="Wincker P."/>
            <person name="Andrew M."/>
            <person name="Anthouard V."/>
            <person name="Beever R.E."/>
            <person name="Beffa R."/>
            <person name="Benoit I."/>
            <person name="Bouzid O."/>
            <person name="Brault B."/>
            <person name="Chen Z."/>
            <person name="Choquer M."/>
            <person name="Collemare J."/>
            <person name="Cotton P."/>
            <person name="Danchin E.G."/>
            <person name="Da Silva C."/>
            <person name="Gautier A."/>
            <person name="Giraud C."/>
            <person name="Giraud T."/>
            <person name="Gonzalez C."/>
            <person name="Grossetete S."/>
            <person name="Guldener U."/>
            <person name="Henrissat B."/>
            <person name="Howlett B.J."/>
            <person name="Kodira C."/>
            <person name="Kretschmer M."/>
            <person name="Lappartient A."/>
            <person name="Leroch M."/>
            <person name="Levis C."/>
            <person name="Mauceli E."/>
            <person name="Neuveglise C."/>
            <person name="Oeser B."/>
            <person name="Pearson M."/>
            <person name="Poulain J."/>
            <person name="Poussereau N."/>
            <person name="Quesneville H."/>
            <person name="Rascle C."/>
            <person name="Schumacher J."/>
            <person name="Segurens B."/>
            <person name="Sexton A."/>
            <person name="Silva E."/>
            <person name="Sirven C."/>
            <person name="Soanes D.M."/>
            <person name="Talbot N.J."/>
            <person name="Templeton M."/>
            <person name="Yandava C."/>
            <person name="Yarden O."/>
            <person name="Zeng Q."/>
            <person name="Rollins J.A."/>
            <person name="Lebrun M.H."/>
            <person name="Dickman M."/>
        </authorList>
    </citation>
    <scope>NUCLEOTIDE SEQUENCE [LARGE SCALE GENOMIC DNA]</scope>
    <source>
        <strain evidence="2">ATCC 18683 / 1980 / Ss-1</strain>
    </source>
</reference>
<evidence type="ECO:0000313" key="1">
    <source>
        <dbReference type="EMBL" id="EDN99662.1"/>
    </source>
</evidence>
<dbReference type="AlphaFoldDB" id="A7EB34"/>
<name>A7EB34_SCLS1</name>
<sequence length="92" mass="10531">MAEIPSKSKPMSDVSFGKQIAFSRSYDITFEVQKTIHRRSIYGPATPIEEGNYFRPPSVQHAIRSLQAHTRIFSLSHCHHLYQLWTGLQNAS</sequence>
<keyword evidence="2" id="KW-1185">Reference proteome</keyword>
<dbReference type="Proteomes" id="UP000001312">
    <property type="component" value="Unassembled WGS sequence"/>
</dbReference>
<evidence type="ECO:0000313" key="2">
    <source>
        <dbReference type="Proteomes" id="UP000001312"/>
    </source>
</evidence>
<accession>A7EB34</accession>
<dbReference type="HOGENOM" id="CLU_2414608_0_0_1"/>
<dbReference type="KEGG" id="ssl:SS1G_02520"/>
<proteinExistence type="predicted"/>
<gene>
    <name evidence="1" type="ORF">SS1G_02520</name>
</gene>
<dbReference type="GeneID" id="5492382"/>
<protein>
    <submittedName>
        <fullName evidence="1">Uncharacterized protein</fullName>
    </submittedName>
</protein>
<dbReference type="RefSeq" id="XP_001596300.1">
    <property type="nucleotide sequence ID" value="XM_001596250.1"/>
</dbReference>